<dbReference type="InterPro" id="IPR027417">
    <property type="entry name" value="P-loop_NTPase"/>
</dbReference>
<keyword evidence="1" id="KW-0677">Repeat</keyword>
<feature type="domain" description="Nephrocystin 3-like N-terminal" evidence="2">
    <location>
        <begin position="79"/>
        <end position="235"/>
    </location>
</feature>
<organism evidence="3 4">
    <name type="scientific">Galerina marginata (strain CBS 339.88)</name>
    <dbReference type="NCBI Taxonomy" id="685588"/>
    <lineage>
        <taxon>Eukaryota</taxon>
        <taxon>Fungi</taxon>
        <taxon>Dikarya</taxon>
        <taxon>Basidiomycota</taxon>
        <taxon>Agaricomycotina</taxon>
        <taxon>Agaricomycetes</taxon>
        <taxon>Agaricomycetidae</taxon>
        <taxon>Agaricales</taxon>
        <taxon>Agaricineae</taxon>
        <taxon>Strophariaceae</taxon>
        <taxon>Galerina</taxon>
    </lineage>
</organism>
<dbReference type="PANTHER" id="PTHR10039:SF14">
    <property type="entry name" value="NACHT DOMAIN-CONTAINING PROTEIN"/>
    <property type="match status" value="1"/>
</dbReference>
<dbReference type="Gene3D" id="3.40.50.300">
    <property type="entry name" value="P-loop containing nucleotide triphosphate hydrolases"/>
    <property type="match status" value="1"/>
</dbReference>
<dbReference type="HOGENOM" id="CLU_000288_6_10_1"/>
<accession>A0A067SRQ8</accession>
<dbReference type="AlphaFoldDB" id="A0A067SRQ8"/>
<dbReference type="InterPro" id="IPR056884">
    <property type="entry name" value="NPHP3-like_N"/>
</dbReference>
<sequence>MDSSRSTLHERPAALSLLITGGTFTHIANNDSALHSHRRYIRESFKGYVALDATHDTNGPVGNPRCHPKTRIAILRRLAKWVRNKNISRHILWVFGPVGVGKSAIAGTTADILYKEGQLAASFFFRLGDPQNLGKLIITTIAFQMAFSIPELQPHIAYAVDTNPMIFHQSLETQAEVLIVGPIQSSMPECTRQWGIIIDGLDLCKDPDIQHRILEIVGSIAARLSGKLKFIIFSRPTSHISSAFNNLPALKSDSFCINLMSDLHIVNDIRVFLKDRYEQIKMTPSLLDPSGLGEELIEFLVAKSYGKFSNADAFVENNGKRGLFYFLTDLVGFSNPFII</sequence>
<dbReference type="PANTHER" id="PTHR10039">
    <property type="entry name" value="AMELOGENIN"/>
    <property type="match status" value="1"/>
</dbReference>
<evidence type="ECO:0000256" key="1">
    <source>
        <dbReference type="ARBA" id="ARBA00022737"/>
    </source>
</evidence>
<dbReference type="OrthoDB" id="5106486at2759"/>
<evidence type="ECO:0000313" key="3">
    <source>
        <dbReference type="EMBL" id="KDR72737.1"/>
    </source>
</evidence>
<gene>
    <name evidence="3" type="ORF">GALMADRAFT_143019</name>
</gene>
<dbReference type="Proteomes" id="UP000027222">
    <property type="component" value="Unassembled WGS sequence"/>
</dbReference>
<name>A0A067SRQ8_GALM3</name>
<keyword evidence="4" id="KW-1185">Reference proteome</keyword>
<evidence type="ECO:0000313" key="4">
    <source>
        <dbReference type="Proteomes" id="UP000027222"/>
    </source>
</evidence>
<reference evidence="4" key="1">
    <citation type="journal article" date="2014" name="Proc. Natl. Acad. Sci. U.S.A.">
        <title>Extensive sampling of basidiomycete genomes demonstrates inadequacy of the white-rot/brown-rot paradigm for wood decay fungi.</title>
        <authorList>
            <person name="Riley R."/>
            <person name="Salamov A.A."/>
            <person name="Brown D.W."/>
            <person name="Nagy L.G."/>
            <person name="Floudas D."/>
            <person name="Held B.W."/>
            <person name="Levasseur A."/>
            <person name="Lombard V."/>
            <person name="Morin E."/>
            <person name="Otillar R."/>
            <person name="Lindquist E.A."/>
            <person name="Sun H."/>
            <person name="LaButti K.M."/>
            <person name="Schmutz J."/>
            <person name="Jabbour D."/>
            <person name="Luo H."/>
            <person name="Baker S.E."/>
            <person name="Pisabarro A.G."/>
            <person name="Walton J.D."/>
            <person name="Blanchette R.A."/>
            <person name="Henrissat B."/>
            <person name="Martin F."/>
            <person name="Cullen D."/>
            <person name="Hibbett D.S."/>
            <person name="Grigoriev I.V."/>
        </authorList>
    </citation>
    <scope>NUCLEOTIDE SEQUENCE [LARGE SCALE GENOMIC DNA]</scope>
    <source>
        <strain evidence="4">CBS 339.88</strain>
    </source>
</reference>
<protein>
    <recommendedName>
        <fullName evidence="2">Nephrocystin 3-like N-terminal domain-containing protein</fullName>
    </recommendedName>
</protein>
<evidence type="ECO:0000259" key="2">
    <source>
        <dbReference type="Pfam" id="PF24883"/>
    </source>
</evidence>
<dbReference type="EMBL" id="KL142388">
    <property type="protein sequence ID" value="KDR72737.1"/>
    <property type="molecule type" value="Genomic_DNA"/>
</dbReference>
<dbReference type="Pfam" id="PF24883">
    <property type="entry name" value="NPHP3_N"/>
    <property type="match status" value="1"/>
</dbReference>
<proteinExistence type="predicted"/>
<dbReference type="SUPFAM" id="SSF52540">
    <property type="entry name" value="P-loop containing nucleoside triphosphate hydrolases"/>
    <property type="match status" value="1"/>
</dbReference>